<name>A0AA51UH35_9EURY</name>
<proteinExistence type="predicted"/>
<evidence type="ECO:0000313" key="2">
    <source>
        <dbReference type="Proteomes" id="UP001183006"/>
    </source>
</evidence>
<sequence length="304" mass="35020">MNNTYQEEQFPSLPIEQWEDTLNTLHLFLQIIGKIRLKLFPKRNHWWHITSYVSTRGLTTGPIPYEDMIFEMEFDLIDHVLVISTSKNSEKVIALKGLSVSQFYKELFSALSELGITVNIWAVPYDTPFSTEPFETDDQHASYDEKYVNTYWRILVQVSSIFQTYRGTFLGKCSPVQFFWHHRDLSLIFYSGRPAPLWEGAGPVNSEAYSHELIAFGFWPGDENIREPAFYASVYPEPEGLTDEPLSPEKAFWSPEGGGMALLMYDDVRGLSDPKKAILDFMDSVYQAGAKRGKWDVKAFEYSI</sequence>
<dbReference type="EMBL" id="CP133594">
    <property type="protein sequence ID" value="WMW23055.1"/>
    <property type="molecule type" value="Genomic_DNA"/>
</dbReference>
<protein>
    <submittedName>
        <fullName evidence="1">DUF5996 family protein</fullName>
    </submittedName>
</protein>
<evidence type="ECO:0000313" key="1">
    <source>
        <dbReference type="EMBL" id="WMW23055.1"/>
    </source>
</evidence>
<dbReference type="RefSeq" id="WP_309309171.1">
    <property type="nucleotide sequence ID" value="NZ_CP133594.1"/>
</dbReference>
<dbReference type="GeneID" id="84229331"/>
<dbReference type="Pfam" id="PF19459">
    <property type="entry name" value="DUF5996"/>
    <property type="match status" value="1"/>
</dbReference>
<keyword evidence="2" id="KW-1185">Reference proteome</keyword>
<gene>
    <name evidence="1" type="ORF">RE476_04280</name>
</gene>
<dbReference type="KEGG" id="mmav:RE476_04280"/>
<reference evidence="1" key="1">
    <citation type="submission" date="2023-08" db="EMBL/GenBank/DDBJ databases">
        <title>Methanolobus mangrovi sp. nov. and Methanolobus sediminis sp. nov, two novel methylotrophic methanogens isolated from mangrove sediments in China.</title>
        <authorList>
            <person name="Zhou J."/>
        </authorList>
    </citation>
    <scope>NUCLEOTIDE SEQUENCE</scope>
    <source>
        <strain evidence="1">FTZ2</strain>
    </source>
</reference>
<accession>A0AA51UH35</accession>
<dbReference type="AlphaFoldDB" id="A0AA51UH35"/>
<organism evidence="1 2">
    <name type="scientific">Methanolobus mangrovi</name>
    <dbReference type="NCBI Taxonomy" id="3072977"/>
    <lineage>
        <taxon>Archaea</taxon>
        <taxon>Methanobacteriati</taxon>
        <taxon>Methanobacteriota</taxon>
        <taxon>Stenosarchaea group</taxon>
        <taxon>Methanomicrobia</taxon>
        <taxon>Methanosarcinales</taxon>
        <taxon>Methanosarcinaceae</taxon>
        <taxon>Methanolobus</taxon>
    </lineage>
</organism>
<dbReference type="InterPro" id="IPR046038">
    <property type="entry name" value="DUF5996"/>
</dbReference>
<dbReference type="Proteomes" id="UP001183006">
    <property type="component" value="Chromosome"/>
</dbReference>